<sequence length="168" mass="17941">MDNQNQYGKSKFVTASMLLGILSAVLLTVSLFVPAIDLSAYHAQVQIRYSIMKICENVGLISDMWRGIPIGILIAAVGMLVLSFVRIPPLKAIPCMIVVCMIIIALVDMGNVTAWISKMLARFISSQVSSGSSVSGATIWKSFQAGIYLLAAGLVSGIASCFVSNHQA</sequence>
<accession>A0A7G9FMK5</accession>
<feature type="transmembrane region" description="Helical" evidence="1">
    <location>
        <begin position="145"/>
        <end position="163"/>
    </location>
</feature>
<feature type="transmembrane region" description="Helical" evidence="1">
    <location>
        <begin position="12"/>
        <end position="33"/>
    </location>
</feature>
<evidence type="ECO:0000313" key="3">
    <source>
        <dbReference type="Proteomes" id="UP000515819"/>
    </source>
</evidence>
<evidence type="ECO:0000256" key="1">
    <source>
        <dbReference type="SAM" id="Phobius"/>
    </source>
</evidence>
<organism evidence="2 3">
    <name type="scientific">Wujia chipingensis</name>
    <dbReference type="NCBI Taxonomy" id="2763670"/>
    <lineage>
        <taxon>Bacteria</taxon>
        <taxon>Bacillati</taxon>
        <taxon>Bacillota</taxon>
        <taxon>Clostridia</taxon>
        <taxon>Lachnospirales</taxon>
        <taxon>Lachnospiraceae</taxon>
        <taxon>Wujia</taxon>
    </lineage>
</organism>
<dbReference type="AlphaFoldDB" id="A0A7G9FMK5"/>
<keyword evidence="1" id="KW-0472">Membrane</keyword>
<dbReference type="KEGG" id="wcp:H9Q76_00270"/>
<dbReference type="RefSeq" id="WP_021984234.1">
    <property type="nucleotide sequence ID" value="NZ_CP060632.1"/>
</dbReference>
<keyword evidence="3" id="KW-1185">Reference proteome</keyword>
<protein>
    <submittedName>
        <fullName evidence="2">Uncharacterized protein</fullName>
    </submittedName>
</protein>
<evidence type="ECO:0000313" key="2">
    <source>
        <dbReference type="EMBL" id="QNL99786.1"/>
    </source>
</evidence>
<dbReference type="Proteomes" id="UP000515819">
    <property type="component" value="Chromosome"/>
</dbReference>
<dbReference type="EMBL" id="CP060632">
    <property type="protein sequence ID" value="QNL99786.1"/>
    <property type="molecule type" value="Genomic_DNA"/>
</dbReference>
<name>A0A7G9FMK5_9FIRM</name>
<reference evidence="2 3" key="1">
    <citation type="submission" date="2020-08" db="EMBL/GenBank/DDBJ databases">
        <authorList>
            <person name="Liu C."/>
            <person name="Sun Q."/>
        </authorList>
    </citation>
    <scope>NUCLEOTIDE SEQUENCE [LARGE SCALE GENOMIC DNA]</scope>
    <source>
        <strain evidence="2 3">NSJ-4</strain>
    </source>
</reference>
<keyword evidence="1" id="KW-0812">Transmembrane</keyword>
<feature type="transmembrane region" description="Helical" evidence="1">
    <location>
        <begin position="67"/>
        <end position="85"/>
    </location>
</feature>
<gene>
    <name evidence="2" type="ORF">H9Q76_00270</name>
</gene>
<feature type="transmembrane region" description="Helical" evidence="1">
    <location>
        <begin position="92"/>
        <end position="116"/>
    </location>
</feature>
<proteinExistence type="predicted"/>
<keyword evidence="1" id="KW-1133">Transmembrane helix</keyword>